<dbReference type="GO" id="GO:0003995">
    <property type="term" value="F:acyl-CoA dehydrogenase activity"/>
    <property type="evidence" value="ECO:0007669"/>
    <property type="project" value="TreeGrafter"/>
</dbReference>
<dbReference type="EMBL" id="QDDR01000002">
    <property type="protein sequence ID" value="PVE48437.1"/>
    <property type="molecule type" value="Genomic_DNA"/>
</dbReference>
<keyword evidence="1" id="KW-0285">Flavoprotein</keyword>
<dbReference type="AlphaFoldDB" id="A0A2T7UUN9"/>
<gene>
    <name evidence="5" type="ORF">DDE23_05080</name>
</gene>
<sequence length="304" mass="32865">MRLAFNDDQQMFNAALDQMLGAEASEFRTVAEWGRWDYGTALDATLTENGFFDAAREETLGPVAAAELVMRIAARPVVVECAASALLLPLLDMDLPRPCAVIDGEARVVRFAPEARSVIWLGDRPRAALLPDSAVTPGETIFAFPVGAIDTGALDWRDLAPDPAMVRARWQVALAAELVGALTGGLESVLTHVRDRQQFGRPLGSFQAVQHRLAADAVQLDSARWMVLRAAQTGGTGDAALALGHAQNAALRMIYDLHQFMGAMGLTLEHPLHRFTYRAKMLRTALGGPSAALRAFADNYWGVS</sequence>
<comment type="caution">
    <text evidence="5">The sequence shown here is derived from an EMBL/GenBank/DDBJ whole genome shotgun (WGS) entry which is preliminary data.</text>
</comment>
<protein>
    <submittedName>
        <fullName evidence="5">Acyl-CoA dehydrogenase</fullName>
    </submittedName>
</protein>
<keyword evidence="3" id="KW-0560">Oxidoreductase</keyword>
<name>A0A2T7UUN9_9RHOB</name>
<reference evidence="5 6" key="1">
    <citation type="journal article" date="2011" name="Syst. Appl. Microbiol.">
        <title>Defluviimonas denitrificans gen. nov., sp. nov., and Pararhodobacter aggregans gen. nov., sp. nov., non-phototrophic Rhodobacteraceae from the biofilter of a marine aquaculture.</title>
        <authorList>
            <person name="Foesel B.U."/>
            <person name="Drake H.L."/>
            <person name="Schramm A."/>
        </authorList>
    </citation>
    <scope>NUCLEOTIDE SEQUENCE [LARGE SCALE GENOMIC DNA]</scope>
    <source>
        <strain evidence="5 6">D1-19</strain>
    </source>
</reference>
<keyword evidence="6" id="KW-1185">Reference proteome</keyword>
<evidence type="ECO:0000313" key="5">
    <source>
        <dbReference type="EMBL" id="PVE48437.1"/>
    </source>
</evidence>
<dbReference type="RefSeq" id="WP_107750675.1">
    <property type="nucleotide sequence ID" value="NZ_QBKF01000002.1"/>
</dbReference>
<evidence type="ECO:0000256" key="2">
    <source>
        <dbReference type="ARBA" id="ARBA00022827"/>
    </source>
</evidence>
<evidence type="ECO:0000256" key="1">
    <source>
        <dbReference type="ARBA" id="ARBA00022630"/>
    </source>
</evidence>
<organism evidence="5 6">
    <name type="scientific">Pararhodobacter aggregans</name>
    <dbReference type="NCBI Taxonomy" id="404875"/>
    <lineage>
        <taxon>Bacteria</taxon>
        <taxon>Pseudomonadati</taxon>
        <taxon>Pseudomonadota</taxon>
        <taxon>Alphaproteobacteria</taxon>
        <taxon>Rhodobacterales</taxon>
        <taxon>Paracoccaceae</taxon>
        <taxon>Pararhodobacter</taxon>
    </lineage>
</organism>
<dbReference type="InterPro" id="IPR036250">
    <property type="entry name" value="AcylCo_DH-like_C"/>
</dbReference>
<dbReference type="SUPFAM" id="SSF47203">
    <property type="entry name" value="Acyl-CoA dehydrogenase C-terminal domain-like"/>
    <property type="match status" value="1"/>
</dbReference>
<dbReference type="Gene3D" id="1.20.140.10">
    <property type="entry name" value="Butyryl-CoA Dehydrogenase, subunit A, domain 3"/>
    <property type="match status" value="1"/>
</dbReference>
<dbReference type="OrthoDB" id="2450120at2"/>
<dbReference type="PANTHER" id="PTHR43884">
    <property type="entry name" value="ACYL-COA DEHYDROGENASE"/>
    <property type="match status" value="1"/>
</dbReference>
<evidence type="ECO:0000313" key="6">
    <source>
        <dbReference type="Proteomes" id="UP000244810"/>
    </source>
</evidence>
<dbReference type="Pfam" id="PF00441">
    <property type="entry name" value="Acyl-CoA_dh_1"/>
    <property type="match status" value="1"/>
</dbReference>
<dbReference type="Proteomes" id="UP000244810">
    <property type="component" value="Unassembled WGS sequence"/>
</dbReference>
<evidence type="ECO:0000259" key="4">
    <source>
        <dbReference type="Pfam" id="PF00441"/>
    </source>
</evidence>
<keyword evidence="2" id="KW-0274">FAD</keyword>
<dbReference type="InterPro" id="IPR009075">
    <property type="entry name" value="AcylCo_DH/oxidase_C"/>
</dbReference>
<feature type="domain" description="Acyl-CoA dehydrogenase/oxidase C-terminal" evidence="4">
    <location>
        <begin position="172"/>
        <end position="292"/>
    </location>
</feature>
<proteinExistence type="predicted"/>
<evidence type="ECO:0000256" key="3">
    <source>
        <dbReference type="ARBA" id="ARBA00023002"/>
    </source>
</evidence>
<dbReference type="PANTHER" id="PTHR43884:SF20">
    <property type="entry name" value="ACYL-COA DEHYDROGENASE FADE28"/>
    <property type="match status" value="1"/>
</dbReference>
<accession>A0A2T7UUN9</accession>